<evidence type="ECO:0000256" key="1">
    <source>
        <dbReference type="ARBA" id="ARBA00004141"/>
    </source>
</evidence>
<sequence>MKKEAQSEKVEMNTTVAEKENTAATMITKPPIMSKGRILKNLIVLCLGYFFLFSSYQALANLQSTLNIEDNLGVVSQSVIYAALIFSSLFLPKLIIRKFGCKITLVLCTLTYVPYIAANFYPAMETLVPAAILIGLGAAPLWSAKCTYLNEISVLYASQSSDTADVITARFFGIFFMVFQNTQIWGNLVSFFVLRPSKNEVANDAPQNYTSIMKSFLNDSSNISSDEVVCGADFCFGINENLIPPSNDKRYMLIGIYLGLTLLAAMTTALFLDTIKQKKEDDGESLCAKVAATLKHLKKPDQMFLVPITIFSGLQQGFILGDYSKAYVACAWGMYHVGLVFICFGVVDAVMSFCAGRLVKYVSRMAIMFVGAAGNLGVCIVLFLWEPNSDQSVVFFVLVGIWGLSDAIWQTQLNSFYGALFRNQEEAAYSNYRLWESTGFALAFLYSSFLCILPKISILIVLLFIGMVGYVTAEIRFQRAKHSLQLLKYLKVLLEMIQNASLKLVITELFLLSGQRRAGSFGDLSRIGDLKRQLLLGAVSAVWYRDVLFPGGTFDPDLADHVPQHAGEQEAEEDVDFDGDREVFGV</sequence>
<dbReference type="Gene3D" id="1.20.1250.20">
    <property type="entry name" value="MFS general substrate transporter like domains"/>
    <property type="match status" value="2"/>
</dbReference>
<reference evidence="7" key="2">
    <citation type="submission" date="2020-06" db="EMBL/GenBank/DDBJ databases">
        <authorList>
            <person name="Sheffer M."/>
        </authorList>
    </citation>
    <scope>NUCLEOTIDE SEQUENCE</scope>
</reference>
<proteinExistence type="inferred from homology"/>
<keyword evidence="8" id="KW-1185">Reference proteome</keyword>
<dbReference type="PANTHER" id="PTHR19444:SF13">
    <property type="entry name" value="PROTEIN UNC-93 HOMOLOG A"/>
    <property type="match status" value="1"/>
</dbReference>
<dbReference type="GO" id="GO:0055120">
    <property type="term" value="C:striated muscle dense body"/>
    <property type="evidence" value="ECO:0007669"/>
    <property type="project" value="TreeGrafter"/>
</dbReference>
<evidence type="ECO:0000313" key="7">
    <source>
        <dbReference type="EMBL" id="KAF8793371.1"/>
    </source>
</evidence>
<gene>
    <name evidence="7" type="ORF">HNY73_004859</name>
</gene>
<dbReference type="GO" id="GO:0043266">
    <property type="term" value="P:regulation of potassium ion transport"/>
    <property type="evidence" value="ECO:0007669"/>
    <property type="project" value="TreeGrafter"/>
</dbReference>
<dbReference type="Pfam" id="PF05978">
    <property type="entry name" value="UNC-93"/>
    <property type="match status" value="1"/>
</dbReference>
<dbReference type="Proteomes" id="UP000807504">
    <property type="component" value="Unassembled WGS sequence"/>
</dbReference>
<organism evidence="7 8">
    <name type="scientific">Argiope bruennichi</name>
    <name type="common">Wasp spider</name>
    <name type="synonym">Aranea bruennichi</name>
    <dbReference type="NCBI Taxonomy" id="94029"/>
    <lineage>
        <taxon>Eukaryota</taxon>
        <taxon>Metazoa</taxon>
        <taxon>Ecdysozoa</taxon>
        <taxon>Arthropoda</taxon>
        <taxon>Chelicerata</taxon>
        <taxon>Arachnida</taxon>
        <taxon>Araneae</taxon>
        <taxon>Araneomorphae</taxon>
        <taxon>Entelegynae</taxon>
        <taxon>Araneoidea</taxon>
        <taxon>Araneidae</taxon>
        <taxon>Argiope</taxon>
    </lineage>
</organism>
<dbReference type="InterPro" id="IPR010291">
    <property type="entry name" value="Ion_channel_UNC-93"/>
</dbReference>
<keyword evidence="3 6" id="KW-0812">Transmembrane</keyword>
<dbReference type="PANTHER" id="PTHR19444">
    <property type="entry name" value="UNC-93 RELATED"/>
    <property type="match status" value="1"/>
</dbReference>
<feature type="transmembrane region" description="Helical" evidence="6">
    <location>
        <begin position="38"/>
        <end position="59"/>
    </location>
</feature>
<dbReference type="InterPro" id="IPR051951">
    <property type="entry name" value="UNC-93_regulatory"/>
</dbReference>
<dbReference type="GO" id="GO:0005886">
    <property type="term" value="C:plasma membrane"/>
    <property type="evidence" value="ECO:0007669"/>
    <property type="project" value="TreeGrafter"/>
</dbReference>
<evidence type="ECO:0000313" key="8">
    <source>
        <dbReference type="Proteomes" id="UP000807504"/>
    </source>
</evidence>
<feature type="transmembrane region" description="Helical" evidence="6">
    <location>
        <begin position="171"/>
        <end position="194"/>
    </location>
</feature>
<feature type="transmembrane region" description="Helical" evidence="6">
    <location>
        <begin position="303"/>
        <end position="321"/>
    </location>
</feature>
<feature type="transmembrane region" description="Helical" evidence="6">
    <location>
        <begin position="333"/>
        <end position="354"/>
    </location>
</feature>
<feature type="transmembrane region" description="Helical" evidence="6">
    <location>
        <begin position="391"/>
        <end position="411"/>
    </location>
</feature>
<feature type="transmembrane region" description="Helical" evidence="6">
    <location>
        <begin position="251"/>
        <end position="272"/>
    </location>
</feature>
<comment type="similarity">
    <text evidence="2">Belongs to the unc-93 family.</text>
</comment>
<name>A0A8T0FQI4_ARGBR</name>
<dbReference type="AlphaFoldDB" id="A0A8T0FQI4"/>
<reference evidence="7" key="1">
    <citation type="journal article" date="2020" name="bioRxiv">
        <title>Chromosome-level reference genome of the European wasp spider Argiope bruennichi: a resource for studies on range expansion and evolutionary adaptation.</title>
        <authorList>
            <person name="Sheffer M.M."/>
            <person name="Hoppe A."/>
            <person name="Krehenwinkel H."/>
            <person name="Uhl G."/>
            <person name="Kuss A.W."/>
            <person name="Jensen L."/>
            <person name="Jensen C."/>
            <person name="Gillespie R.G."/>
            <person name="Hoff K.J."/>
            <person name="Prost S."/>
        </authorList>
    </citation>
    <scope>NUCLEOTIDE SEQUENCE</scope>
</reference>
<feature type="transmembrane region" description="Helical" evidence="6">
    <location>
        <begin position="456"/>
        <end position="473"/>
    </location>
</feature>
<evidence type="ECO:0000256" key="4">
    <source>
        <dbReference type="ARBA" id="ARBA00022989"/>
    </source>
</evidence>
<evidence type="ECO:0000256" key="5">
    <source>
        <dbReference type="ARBA" id="ARBA00023136"/>
    </source>
</evidence>
<feature type="transmembrane region" description="Helical" evidence="6">
    <location>
        <begin position="366"/>
        <end position="385"/>
    </location>
</feature>
<protein>
    <submittedName>
        <fullName evidence="7">Protein unc-93 like protein</fullName>
    </submittedName>
</protein>
<dbReference type="GO" id="GO:0006937">
    <property type="term" value="P:regulation of muscle contraction"/>
    <property type="evidence" value="ECO:0007669"/>
    <property type="project" value="TreeGrafter"/>
</dbReference>
<feature type="transmembrane region" description="Helical" evidence="6">
    <location>
        <begin position="127"/>
        <end position="150"/>
    </location>
</feature>
<evidence type="ECO:0000256" key="3">
    <source>
        <dbReference type="ARBA" id="ARBA00022692"/>
    </source>
</evidence>
<keyword evidence="4 6" id="KW-1133">Transmembrane helix</keyword>
<keyword evidence="5 6" id="KW-0472">Membrane</keyword>
<dbReference type="SUPFAM" id="SSF103473">
    <property type="entry name" value="MFS general substrate transporter"/>
    <property type="match status" value="1"/>
</dbReference>
<evidence type="ECO:0000256" key="2">
    <source>
        <dbReference type="ARBA" id="ARBA00009172"/>
    </source>
</evidence>
<dbReference type="GO" id="GO:0015459">
    <property type="term" value="F:potassium channel regulator activity"/>
    <property type="evidence" value="ECO:0007669"/>
    <property type="project" value="TreeGrafter"/>
</dbReference>
<feature type="transmembrane region" description="Helical" evidence="6">
    <location>
        <begin position="79"/>
        <end position="96"/>
    </location>
</feature>
<dbReference type="InterPro" id="IPR036259">
    <property type="entry name" value="MFS_trans_sf"/>
</dbReference>
<comment type="caution">
    <text evidence="7">The sequence shown here is derived from an EMBL/GenBank/DDBJ whole genome shotgun (WGS) entry which is preliminary data.</text>
</comment>
<accession>A0A8T0FQI4</accession>
<dbReference type="EMBL" id="JABXBU010000003">
    <property type="protein sequence ID" value="KAF8793371.1"/>
    <property type="molecule type" value="Genomic_DNA"/>
</dbReference>
<dbReference type="CDD" id="cd17406">
    <property type="entry name" value="MFS_unc93A_like"/>
    <property type="match status" value="1"/>
</dbReference>
<evidence type="ECO:0000256" key="6">
    <source>
        <dbReference type="SAM" id="Phobius"/>
    </source>
</evidence>
<comment type="subcellular location">
    <subcellularLocation>
        <location evidence="1">Membrane</location>
        <topology evidence="1">Multi-pass membrane protein</topology>
    </subcellularLocation>
</comment>